<evidence type="ECO:0000313" key="3">
    <source>
        <dbReference type="Proteomes" id="UP000606786"/>
    </source>
</evidence>
<protein>
    <submittedName>
        <fullName evidence="2">(Mediterranean fruit fly) hypothetical protein</fullName>
    </submittedName>
</protein>
<name>A0A811VIK7_CERCA</name>
<feature type="compositionally biased region" description="Polar residues" evidence="1">
    <location>
        <begin position="79"/>
        <end position="95"/>
    </location>
</feature>
<evidence type="ECO:0000256" key="1">
    <source>
        <dbReference type="SAM" id="MobiDB-lite"/>
    </source>
</evidence>
<accession>A0A811VIK7</accession>
<gene>
    <name evidence="2" type="ORF">CCAP1982_LOCUS22086</name>
</gene>
<reference evidence="2" key="1">
    <citation type="submission" date="2020-11" db="EMBL/GenBank/DDBJ databases">
        <authorList>
            <person name="Whitehead M."/>
        </authorList>
    </citation>
    <scope>NUCLEOTIDE SEQUENCE</scope>
    <source>
        <strain evidence="2">EGII</strain>
    </source>
</reference>
<proteinExistence type="predicted"/>
<dbReference type="EMBL" id="CAJHJT010000056">
    <property type="protein sequence ID" value="CAD7014079.1"/>
    <property type="molecule type" value="Genomic_DNA"/>
</dbReference>
<dbReference type="AlphaFoldDB" id="A0A811VIK7"/>
<dbReference type="Proteomes" id="UP000606786">
    <property type="component" value="Unassembled WGS sequence"/>
</dbReference>
<keyword evidence="3" id="KW-1185">Reference proteome</keyword>
<comment type="caution">
    <text evidence="2">The sequence shown here is derived from an EMBL/GenBank/DDBJ whole genome shotgun (WGS) entry which is preliminary data.</text>
</comment>
<feature type="region of interest" description="Disordered" evidence="1">
    <location>
        <begin position="79"/>
        <end position="104"/>
    </location>
</feature>
<sequence>MAWAELLAAEESIRMNNLLLSDKAQLGMRSWKKFKIWDSRGSKRSPPALYGHLPSTFLCQPTNQVACTTTTQSVLTFRTNDSLTQGPSNLGNPNKSEGLISGRS</sequence>
<evidence type="ECO:0000313" key="2">
    <source>
        <dbReference type="EMBL" id="CAD7014079.1"/>
    </source>
</evidence>
<organism evidence="2 3">
    <name type="scientific">Ceratitis capitata</name>
    <name type="common">Mediterranean fruit fly</name>
    <name type="synonym">Tephritis capitata</name>
    <dbReference type="NCBI Taxonomy" id="7213"/>
    <lineage>
        <taxon>Eukaryota</taxon>
        <taxon>Metazoa</taxon>
        <taxon>Ecdysozoa</taxon>
        <taxon>Arthropoda</taxon>
        <taxon>Hexapoda</taxon>
        <taxon>Insecta</taxon>
        <taxon>Pterygota</taxon>
        <taxon>Neoptera</taxon>
        <taxon>Endopterygota</taxon>
        <taxon>Diptera</taxon>
        <taxon>Brachycera</taxon>
        <taxon>Muscomorpha</taxon>
        <taxon>Tephritoidea</taxon>
        <taxon>Tephritidae</taxon>
        <taxon>Ceratitis</taxon>
        <taxon>Ceratitis</taxon>
    </lineage>
</organism>